<organism evidence="10">
    <name type="scientific">uncultured Campylobacterales bacterium</name>
    <dbReference type="NCBI Taxonomy" id="352960"/>
    <lineage>
        <taxon>Bacteria</taxon>
        <taxon>Pseudomonadati</taxon>
        <taxon>Campylobacterota</taxon>
        <taxon>Epsilonproteobacteria</taxon>
        <taxon>Campylobacterales</taxon>
        <taxon>environmental samples</taxon>
    </lineage>
</organism>
<dbReference type="InterPro" id="IPR001789">
    <property type="entry name" value="Sig_transdc_resp-reg_receiver"/>
</dbReference>
<feature type="domain" description="Response regulatory" evidence="8">
    <location>
        <begin position="2"/>
        <end position="116"/>
    </location>
</feature>
<reference evidence="10" key="1">
    <citation type="submission" date="2020-01" db="EMBL/GenBank/DDBJ databases">
        <authorList>
            <person name="Meier V. D."/>
            <person name="Meier V D."/>
        </authorList>
    </citation>
    <scope>NUCLEOTIDE SEQUENCE</scope>
    <source>
        <strain evidence="10">HLG_WM_MAG_12</strain>
    </source>
</reference>
<evidence type="ECO:0000259" key="8">
    <source>
        <dbReference type="PROSITE" id="PS50110"/>
    </source>
</evidence>
<dbReference type="PANTHER" id="PTHR48111:SF21">
    <property type="entry name" value="DNA-BINDING DUAL MASTER TRANSCRIPTIONAL REGULATOR RPAA"/>
    <property type="match status" value="1"/>
</dbReference>
<dbReference type="EMBL" id="CACVAW010000032">
    <property type="protein sequence ID" value="CAA6808435.1"/>
    <property type="molecule type" value="Genomic_DNA"/>
</dbReference>
<keyword evidence="1 6" id="KW-0597">Phosphoprotein</keyword>
<dbReference type="InterPro" id="IPR036388">
    <property type="entry name" value="WH-like_DNA-bd_sf"/>
</dbReference>
<sequence>MKILLLEDDVILNELLAEFLFDLGYEVEVFFDGINAQNSLYENSYDLLILDVNVPSISGFEIVKKLRFDNIKTPCIFVTSLDDTASVVEGFKSGGDEYIKKPFDFDEFKIRLENIKNRFGIDTKIKLGTNAYFDTTTNSLYIDNEKIQLSSKISQILHLLIQNSNSLVSYEMMYNSIWLNEEIPTSSTIRTYIKELRKYLKDKIQTIKGEGYIYKK</sequence>
<dbReference type="SUPFAM" id="SSF52172">
    <property type="entry name" value="CheY-like"/>
    <property type="match status" value="1"/>
</dbReference>
<evidence type="ECO:0000259" key="9">
    <source>
        <dbReference type="PROSITE" id="PS51755"/>
    </source>
</evidence>
<keyword evidence="2" id="KW-0902">Two-component regulatory system</keyword>
<evidence type="ECO:0000313" key="10">
    <source>
        <dbReference type="EMBL" id="CAA6808435.1"/>
    </source>
</evidence>
<evidence type="ECO:0000256" key="7">
    <source>
        <dbReference type="PROSITE-ProRule" id="PRU01091"/>
    </source>
</evidence>
<dbReference type="CDD" id="cd17574">
    <property type="entry name" value="REC_OmpR"/>
    <property type="match status" value="1"/>
</dbReference>
<protein>
    <submittedName>
        <fullName evidence="10">Two-component system response regulator</fullName>
    </submittedName>
</protein>
<dbReference type="SMART" id="SM00862">
    <property type="entry name" value="Trans_reg_C"/>
    <property type="match status" value="1"/>
</dbReference>
<keyword evidence="3" id="KW-0805">Transcription regulation</keyword>
<evidence type="ECO:0000256" key="1">
    <source>
        <dbReference type="ARBA" id="ARBA00022553"/>
    </source>
</evidence>
<dbReference type="AlphaFoldDB" id="A0A6S6T0S7"/>
<dbReference type="InterPro" id="IPR011006">
    <property type="entry name" value="CheY-like_superfamily"/>
</dbReference>
<dbReference type="GO" id="GO:0000156">
    <property type="term" value="F:phosphorelay response regulator activity"/>
    <property type="evidence" value="ECO:0007669"/>
    <property type="project" value="TreeGrafter"/>
</dbReference>
<evidence type="ECO:0000256" key="6">
    <source>
        <dbReference type="PROSITE-ProRule" id="PRU00169"/>
    </source>
</evidence>
<name>A0A6S6T0S7_9BACT</name>
<dbReference type="Pfam" id="PF00486">
    <property type="entry name" value="Trans_reg_C"/>
    <property type="match status" value="1"/>
</dbReference>
<dbReference type="Gene3D" id="1.10.10.10">
    <property type="entry name" value="Winged helix-like DNA-binding domain superfamily/Winged helix DNA-binding domain"/>
    <property type="match status" value="1"/>
</dbReference>
<dbReference type="PROSITE" id="PS50110">
    <property type="entry name" value="RESPONSE_REGULATORY"/>
    <property type="match status" value="1"/>
</dbReference>
<dbReference type="PROSITE" id="PS51755">
    <property type="entry name" value="OMPR_PHOB"/>
    <property type="match status" value="1"/>
</dbReference>
<gene>
    <name evidence="10" type="ORF">HELGO_WM16316</name>
</gene>
<dbReference type="GO" id="GO:0005829">
    <property type="term" value="C:cytosol"/>
    <property type="evidence" value="ECO:0007669"/>
    <property type="project" value="TreeGrafter"/>
</dbReference>
<evidence type="ECO:0000256" key="4">
    <source>
        <dbReference type="ARBA" id="ARBA00023125"/>
    </source>
</evidence>
<keyword evidence="5" id="KW-0804">Transcription</keyword>
<dbReference type="InterPro" id="IPR001867">
    <property type="entry name" value="OmpR/PhoB-type_DNA-bd"/>
</dbReference>
<dbReference type="InterPro" id="IPR039420">
    <property type="entry name" value="WalR-like"/>
</dbReference>
<proteinExistence type="predicted"/>
<dbReference type="GO" id="GO:0032993">
    <property type="term" value="C:protein-DNA complex"/>
    <property type="evidence" value="ECO:0007669"/>
    <property type="project" value="TreeGrafter"/>
</dbReference>
<feature type="modified residue" description="4-aspartylphosphate" evidence="6">
    <location>
        <position position="51"/>
    </location>
</feature>
<feature type="DNA-binding region" description="OmpR/PhoB-type" evidence="7">
    <location>
        <begin position="122"/>
        <end position="216"/>
    </location>
</feature>
<dbReference type="CDD" id="cd00383">
    <property type="entry name" value="trans_reg_C"/>
    <property type="match status" value="1"/>
</dbReference>
<accession>A0A6S6T0S7</accession>
<dbReference type="Pfam" id="PF00072">
    <property type="entry name" value="Response_reg"/>
    <property type="match status" value="1"/>
</dbReference>
<evidence type="ECO:0000256" key="2">
    <source>
        <dbReference type="ARBA" id="ARBA00023012"/>
    </source>
</evidence>
<dbReference type="PANTHER" id="PTHR48111">
    <property type="entry name" value="REGULATOR OF RPOS"/>
    <property type="match status" value="1"/>
</dbReference>
<dbReference type="GO" id="GO:0006355">
    <property type="term" value="P:regulation of DNA-templated transcription"/>
    <property type="evidence" value="ECO:0007669"/>
    <property type="project" value="InterPro"/>
</dbReference>
<keyword evidence="4 7" id="KW-0238">DNA-binding</keyword>
<feature type="domain" description="OmpR/PhoB-type" evidence="9">
    <location>
        <begin position="122"/>
        <end position="216"/>
    </location>
</feature>
<evidence type="ECO:0000256" key="5">
    <source>
        <dbReference type="ARBA" id="ARBA00023163"/>
    </source>
</evidence>
<dbReference type="Gene3D" id="3.40.50.2300">
    <property type="match status" value="1"/>
</dbReference>
<evidence type="ECO:0000256" key="3">
    <source>
        <dbReference type="ARBA" id="ARBA00023015"/>
    </source>
</evidence>
<dbReference type="GO" id="GO:0000976">
    <property type="term" value="F:transcription cis-regulatory region binding"/>
    <property type="evidence" value="ECO:0007669"/>
    <property type="project" value="TreeGrafter"/>
</dbReference>
<dbReference type="SMART" id="SM00448">
    <property type="entry name" value="REC"/>
    <property type="match status" value="1"/>
</dbReference>